<accession>A0A086JEF4</accession>
<evidence type="ECO:0000256" key="1">
    <source>
        <dbReference type="SAM" id="Phobius"/>
    </source>
</evidence>
<feature type="transmembrane region" description="Helical" evidence="1">
    <location>
        <begin position="47"/>
        <end position="67"/>
    </location>
</feature>
<dbReference type="InterPro" id="IPR021366">
    <property type="entry name" value="DUF2981"/>
</dbReference>
<comment type="caution">
    <text evidence="2">The sequence shown here is derived from an EMBL/GenBank/DDBJ whole genome shotgun (WGS) entry which is preliminary data.</text>
</comment>
<dbReference type="Proteomes" id="UP000028828">
    <property type="component" value="Unassembled WGS sequence"/>
</dbReference>
<feature type="transmembrane region" description="Helical" evidence="1">
    <location>
        <begin position="216"/>
        <end position="241"/>
    </location>
</feature>
<sequence length="264" mass="29736">MEVMDRLKARSFFGFIPIRRGLFVIAFIQLLTGIAVYMCYKYLRPSLHSVACSQLTIFSVSAVIGVIGAYRRNTTVEGFYFATFLASIAFLIIAILDFTDVVHMMPKAPEGATEAFLQIDRETQNRPSSLPARRWHYSHGSFAANTSRLTQGGWASKQDIQKTLETLPFVPHIGETEGESEEISIGELPPEAKELPTNAQNMVITITKMQKRPVKLAFAGVFGTLLLFHLYFGWIILTFLMNKCMSLDELTGQPEQFQPLIRDE</sequence>
<dbReference type="OrthoDB" id="366128at2759"/>
<protein>
    <submittedName>
        <fullName evidence="2">Putative transmembrane protein</fullName>
    </submittedName>
</protein>
<dbReference type="EMBL" id="AEYI02002047">
    <property type="protein sequence ID" value="KFG30522.1"/>
    <property type="molecule type" value="Genomic_DNA"/>
</dbReference>
<evidence type="ECO:0000313" key="2">
    <source>
        <dbReference type="EMBL" id="KFG30522.1"/>
    </source>
</evidence>
<proteinExistence type="predicted"/>
<keyword evidence="1" id="KW-1133">Transmembrane helix</keyword>
<keyword evidence="1" id="KW-0472">Membrane</keyword>
<gene>
    <name evidence="2" type="ORF">TGP89_208330</name>
</gene>
<reference evidence="2 3" key="1">
    <citation type="submission" date="2014-03" db="EMBL/GenBank/DDBJ databases">
        <authorList>
            <person name="Sibley D."/>
            <person name="Venepally P."/>
            <person name="Karamycheva S."/>
            <person name="Hadjithomas M."/>
            <person name="Khan A."/>
            <person name="Brunk B."/>
            <person name="Roos D."/>
            <person name="Caler E."/>
            <person name="Lorenzi H."/>
        </authorList>
    </citation>
    <scope>NUCLEOTIDE SEQUENCE [LARGE SCALE GENOMIC DNA]</scope>
    <source>
        <strain evidence="3">p89</strain>
    </source>
</reference>
<dbReference type="VEuPathDB" id="ToxoDB:TGP89_208330"/>
<feature type="transmembrane region" description="Helical" evidence="1">
    <location>
        <begin position="79"/>
        <end position="98"/>
    </location>
</feature>
<organism evidence="2 3">
    <name type="scientific">Toxoplasma gondii p89</name>
    <dbReference type="NCBI Taxonomy" id="943119"/>
    <lineage>
        <taxon>Eukaryota</taxon>
        <taxon>Sar</taxon>
        <taxon>Alveolata</taxon>
        <taxon>Apicomplexa</taxon>
        <taxon>Conoidasida</taxon>
        <taxon>Coccidia</taxon>
        <taxon>Eucoccidiorida</taxon>
        <taxon>Eimeriorina</taxon>
        <taxon>Sarcocystidae</taxon>
        <taxon>Toxoplasma</taxon>
    </lineage>
</organism>
<feature type="transmembrane region" description="Helical" evidence="1">
    <location>
        <begin position="20"/>
        <end position="40"/>
    </location>
</feature>
<dbReference type="Pfam" id="PF11200">
    <property type="entry name" value="DUF2981"/>
    <property type="match status" value="2"/>
</dbReference>
<dbReference type="AlphaFoldDB" id="A0A086JEF4"/>
<keyword evidence="1 2" id="KW-0812">Transmembrane</keyword>
<name>A0A086JEF4_TOXGO</name>
<evidence type="ECO:0000313" key="3">
    <source>
        <dbReference type="Proteomes" id="UP000028828"/>
    </source>
</evidence>